<evidence type="ECO:0000256" key="1">
    <source>
        <dbReference type="ARBA" id="ARBA00006489"/>
    </source>
</evidence>
<evidence type="ECO:0000256" key="4">
    <source>
        <dbReference type="PROSITE-ProRule" id="PRU00221"/>
    </source>
</evidence>
<organism evidence="7 8">
    <name type="scientific">Halteria grandinella</name>
    <dbReference type="NCBI Taxonomy" id="5974"/>
    <lineage>
        <taxon>Eukaryota</taxon>
        <taxon>Sar</taxon>
        <taxon>Alveolata</taxon>
        <taxon>Ciliophora</taxon>
        <taxon>Intramacronucleata</taxon>
        <taxon>Spirotrichea</taxon>
        <taxon>Stichotrichia</taxon>
        <taxon>Sporadotrichida</taxon>
        <taxon>Halteriidae</taxon>
        <taxon>Halteria</taxon>
    </lineage>
</organism>
<accession>A0A8J8NYD3</accession>
<evidence type="ECO:0000259" key="5">
    <source>
        <dbReference type="Pfam" id="PF23409"/>
    </source>
</evidence>
<evidence type="ECO:0000256" key="2">
    <source>
        <dbReference type="ARBA" id="ARBA00022574"/>
    </source>
</evidence>
<reference evidence="7" key="1">
    <citation type="submission" date="2019-06" db="EMBL/GenBank/DDBJ databases">
        <authorList>
            <person name="Zheng W."/>
        </authorList>
    </citation>
    <scope>NUCLEOTIDE SEQUENCE</scope>
    <source>
        <strain evidence="7">QDHG01</strain>
    </source>
</reference>
<dbReference type="Pfam" id="PF03451">
    <property type="entry name" value="HELP"/>
    <property type="match status" value="1"/>
</dbReference>
<dbReference type="InterPro" id="IPR055439">
    <property type="entry name" value="Beta-prop_EML_1st"/>
</dbReference>
<dbReference type="PANTHER" id="PTHR13720:SF33">
    <property type="entry name" value="HELP DOMAIN-CONTAINING PROTEIN"/>
    <property type="match status" value="1"/>
</dbReference>
<dbReference type="SUPFAM" id="SSF50978">
    <property type="entry name" value="WD40 repeat-like"/>
    <property type="match status" value="1"/>
</dbReference>
<dbReference type="PROSITE" id="PS50082">
    <property type="entry name" value="WD_REPEATS_2"/>
    <property type="match status" value="2"/>
</dbReference>
<dbReference type="InterPro" id="IPR036322">
    <property type="entry name" value="WD40_repeat_dom_sf"/>
</dbReference>
<dbReference type="SMART" id="SM00320">
    <property type="entry name" value="WD40"/>
    <property type="match status" value="9"/>
</dbReference>
<keyword evidence="8" id="KW-1185">Reference proteome</keyword>
<comment type="caution">
    <text evidence="7">The sequence shown here is derived from an EMBL/GenBank/DDBJ whole genome shotgun (WGS) entry which is preliminary data.</text>
</comment>
<dbReference type="SUPFAM" id="SSF50998">
    <property type="entry name" value="Quinoprotein alcohol dehydrogenase-like"/>
    <property type="match status" value="1"/>
</dbReference>
<dbReference type="InterPro" id="IPR050630">
    <property type="entry name" value="WD_repeat_EMAP"/>
</dbReference>
<protein>
    <submittedName>
        <fullName evidence="7">Uncharacterized protein</fullName>
    </submittedName>
</protein>
<dbReference type="AlphaFoldDB" id="A0A8J8NYD3"/>
<dbReference type="Gene3D" id="2.130.10.10">
    <property type="entry name" value="YVTN repeat-like/Quinoprotein amine dehydrogenase"/>
    <property type="match status" value="2"/>
</dbReference>
<proteinExistence type="inferred from homology"/>
<dbReference type="InterPro" id="IPR055442">
    <property type="entry name" value="Beta-prop_EML-like_2nd"/>
</dbReference>
<dbReference type="InterPro" id="IPR001680">
    <property type="entry name" value="WD40_rpt"/>
</dbReference>
<dbReference type="EMBL" id="RRYP01004852">
    <property type="protein sequence ID" value="TNV82525.1"/>
    <property type="molecule type" value="Genomic_DNA"/>
</dbReference>
<evidence type="ECO:0000259" key="6">
    <source>
        <dbReference type="Pfam" id="PF23414"/>
    </source>
</evidence>
<dbReference type="GO" id="GO:0008017">
    <property type="term" value="F:microtubule binding"/>
    <property type="evidence" value="ECO:0007669"/>
    <property type="project" value="TreeGrafter"/>
</dbReference>
<feature type="domain" description="EML-like first beta-propeller" evidence="5">
    <location>
        <begin position="91"/>
        <end position="300"/>
    </location>
</feature>
<dbReference type="Pfam" id="PF23414">
    <property type="entry name" value="Beta-prop_EML_2"/>
    <property type="match status" value="1"/>
</dbReference>
<evidence type="ECO:0000313" key="8">
    <source>
        <dbReference type="Proteomes" id="UP000785679"/>
    </source>
</evidence>
<dbReference type="Pfam" id="PF23409">
    <property type="entry name" value="Beta-prop_EML"/>
    <property type="match status" value="1"/>
</dbReference>
<dbReference type="InterPro" id="IPR015943">
    <property type="entry name" value="WD40/YVTN_repeat-like_dom_sf"/>
</dbReference>
<dbReference type="OrthoDB" id="47802at2759"/>
<sequence>MLSSNLEQSIIPEGTKGVPEAPEEEFEVEYVYGYRTFDCRQNLRYNAKGQPVYMVAALGVILDTESNTQKVFGGKETKMVAKNESDDSKYHVDDILSLDISADRKTVVTGQVGKAPCVHVWDAETAEQRCTFKLKEGSRGVSGISISPCQRYVACVDLHNDHHVVIYNIKRAKQLLHIEGSKETILQVAWSKKADDLRFVTVGLKELKFWNPADATKRLSTKGTFGTKGAITNFLGAAFDAEGNCFTAGANGSIYVWDSNAQLDKVHKGHSAEISAIAHEGGKLFTGGKDKKILVHSTNGGDITLERTIDLDTSYPKSLDYLNGKLLVGLRNGQIWEFSDSGEKKLLLASHHEGETWGLEVISEDRTILTTGDDNKIMAFDYANRRFVSQGVISGKGQPKNAAKAKKVTASTLSDMPPNQQGRAIAYNKLNGHVAVSNNMGKVSIRLKDNLDQKVKSLKDPQEWNEVIKYSPDGKYLAVGSHDNHIYVYNVQDNYSLYANFGKHNSFITALDWASDSSYIRSICGAYEKLYFNLATKDFDANGLQSTKDTVWASTTCKKGWEVEGCKPLSEDGSHINGVDVSQDKKLIATADDFGLLNVFRYPCLTTKHKARSYAGHSEHVVRALFTPDGQRIFTIGGYDKAVIQWKRK</sequence>
<dbReference type="PROSITE" id="PS50294">
    <property type="entry name" value="WD_REPEATS_REGION"/>
    <property type="match status" value="1"/>
</dbReference>
<comment type="similarity">
    <text evidence="1">Belongs to the WD repeat EMAP family.</text>
</comment>
<feature type="repeat" description="WD" evidence="4">
    <location>
        <begin position="614"/>
        <end position="649"/>
    </location>
</feature>
<name>A0A8J8NYD3_HALGN</name>
<keyword evidence="2 4" id="KW-0853">WD repeat</keyword>
<gene>
    <name evidence="7" type="ORF">FGO68_gene16014</name>
</gene>
<dbReference type="InterPro" id="IPR011047">
    <property type="entry name" value="Quinoprotein_ADH-like_sf"/>
</dbReference>
<dbReference type="InterPro" id="IPR005108">
    <property type="entry name" value="HELP"/>
</dbReference>
<dbReference type="PANTHER" id="PTHR13720">
    <property type="entry name" value="WD-40 REPEAT PROTEIN"/>
    <property type="match status" value="1"/>
</dbReference>
<feature type="domain" description="EML-like second beta-propeller" evidence="6">
    <location>
        <begin position="357"/>
        <end position="647"/>
    </location>
</feature>
<feature type="repeat" description="WD" evidence="4">
    <location>
        <begin position="468"/>
        <end position="499"/>
    </location>
</feature>
<evidence type="ECO:0000256" key="3">
    <source>
        <dbReference type="ARBA" id="ARBA00022737"/>
    </source>
</evidence>
<evidence type="ECO:0000313" key="7">
    <source>
        <dbReference type="EMBL" id="TNV82525.1"/>
    </source>
</evidence>
<dbReference type="Proteomes" id="UP000785679">
    <property type="component" value="Unassembled WGS sequence"/>
</dbReference>
<keyword evidence="3" id="KW-0677">Repeat</keyword>